<dbReference type="InterPro" id="IPR023210">
    <property type="entry name" value="NADP_OxRdtase_dom"/>
</dbReference>
<feature type="domain" description="NADP-dependent oxidoreductase" evidence="2">
    <location>
        <begin position="15"/>
        <end position="302"/>
    </location>
</feature>
<gene>
    <name evidence="3" type="ORF">DES48_102477</name>
</gene>
<name>A0A366EGZ9_9BACI</name>
<dbReference type="SUPFAM" id="SSF51430">
    <property type="entry name" value="NAD(P)-linked oxidoreductase"/>
    <property type="match status" value="1"/>
</dbReference>
<protein>
    <submittedName>
        <fullName evidence="3">Aryl-alcohol dehydrogenase-like predicted oxidoreductase</fullName>
    </submittedName>
</protein>
<dbReference type="Pfam" id="PF00248">
    <property type="entry name" value="Aldo_ket_red"/>
    <property type="match status" value="1"/>
</dbReference>
<evidence type="ECO:0000313" key="4">
    <source>
        <dbReference type="Proteomes" id="UP000252254"/>
    </source>
</evidence>
<accession>A0A366EGZ9</accession>
<dbReference type="GO" id="GO:0016491">
    <property type="term" value="F:oxidoreductase activity"/>
    <property type="evidence" value="ECO:0007669"/>
    <property type="project" value="UniProtKB-KW"/>
</dbReference>
<dbReference type="PANTHER" id="PTHR43364">
    <property type="entry name" value="NADH-SPECIFIC METHYLGLYOXAL REDUCTASE-RELATED"/>
    <property type="match status" value="1"/>
</dbReference>
<dbReference type="PANTHER" id="PTHR43364:SF4">
    <property type="entry name" value="NAD(P)-LINKED OXIDOREDUCTASE SUPERFAMILY PROTEIN"/>
    <property type="match status" value="1"/>
</dbReference>
<keyword evidence="4" id="KW-1185">Reference proteome</keyword>
<evidence type="ECO:0000313" key="3">
    <source>
        <dbReference type="EMBL" id="RBP00709.1"/>
    </source>
</evidence>
<dbReference type="STRING" id="200904.GCA_900168775_00736"/>
<dbReference type="Gene3D" id="3.20.20.100">
    <property type="entry name" value="NADP-dependent oxidoreductase domain"/>
    <property type="match status" value="1"/>
</dbReference>
<dbReference type="InterPro" id="IPR050523">
    <property type="entry name" value="AKR_Detox_Biosynth"/>
</dbReference>
<keyword evidence="1" id="KW-0560">Oxidoreductase</keyword>
<evidence type="ECO:0000259" key="2">
    <source>
        <dbReference type="Pfam" id="PF00248"/>
    </source>
</evidence>
<proteinExistence type="predicted"/>
<dbReference type="RefSeq" id="WP_113867576.1">
    <property type="nucleotide sequence ID" value="NZ_BAABQN010000002.1"/>
</dbReference>
<dbReference type="InterPro" id="IPR036812">
    <property type="entry name" value="NAD(P)_OxRdtase_dom_sf"/>
</dbReference>
<dbReference type="GO" id="GO:0005829">
    <property type="term" value="C:cytosol"/>
    <property type="evidence" value="ECO:0007669"/>
    <property type="project" value="TreeGrafter"/>
</dbReference>
<dbReference type="AlphaFoldDB" id="A0A366EGZ9"/>
<dbReference type="Proteomes" id="UP000252254">
    <property type="component" value="Unassembled WGS sequence"/>
</dbReference>
<dbReference type="EMBL" id="QNRI01000002">
    <property type="protein sequence ID" value="RBP00709.1"/>
    <property type="molecule type" value="Genomic_DNA"/>
</dbReference>
<comment type="caution">
    <text evidence="3">The sequence shown here is derived from an EMBL/GenBank/DDBJ whole genome shotgun (WGS) entry which is preliminary data.</text>
</comment>
<dbReference type="OrthoDB" id="9773828at2"/>
<dbReference type="CDD" id="cd19086">
    <property type="entry name" value="AKR_AKR11C1"/>
    <property type="match status" value="1"/>
</dbReference>
<reference evidence="3 4" key="1">
    <citation type="submission" date="2018-06" db="EMBL/GenBank/DDBJ databases">
        <title>Genomic Encyclopedia of Type Strains, Phase IV (KMG-IV): sequencing the most valuable type-strain genomes for metagenomic binning, comparative biology and taxonomic classification.</title>
        <authorList>
            <person name="Goeker M."/>
        </authorList>
    </citation>
    <scope>NUCLEOTIDE SEQUENCE [LARGE SCALE GENOMIC DNA]</scope>
    <source>
        <strain evidence="3 4">DSM 15140</strain>
    </source>
</reference>
<evidence type="ECO:0000256" key="1">
    <source>
        <dbReference type="ARBA" id="ARBA00023002"/>
    </source>
</evidence>
<organism evidence="3 4">
    <name type="scientific">Paraliobacillus ryukyuensis</name>
    <dbReference type="NCBI Taxonomy" id="200904"/>
    <lineage>
        <taxon>Bacteria</taxon>
        <taxon>Bacillati</taxon>
        <taxon>Bacillota</taxon>
        <taxon>Bacilli</taxon>
        <taxon>Bacillales</taxon>
        <taxon>Bacillaceae</taxon>
        <taxon>Paraliobacillus</taxon>
    </lineage>
</organism>
<sequence length="308" mass="34441">MKYRKIGNTALDVSAIGLGTWQFGGEWGKDFSQKDVDAILDEAAAQGINFLDTAECYGDHLSEQLIGDYLKRHNRDNWIVATKFGHHFHGPFERTRHWDPDAVLKQLDQSLKALNTDYIDLYQAHSCTDEEFNNDALWTMLDKQKQAGKIRHLGISLKANNDAYQAKKACEVGATALQVVYNRLDQAPEEEIFPIAEKDQLGVLARVPLASGYLSGKYKPGATFERSDVRSRHDKEATMKKLALVEQIKQSEVPENTTMATWALAWCLQHPAVTTVIPGCKNPEQVISNASASELAMVSDSHPQQVKK</sequence>